<proteinExistence type="predicted"/>
<dbReference type="AlphaFoldDB" id="A0A2J6SM16"/>
<keyword evidence="2" id="KW-1185">Reference proteome</keyword>
<dbReference type="EMBL" id="KZ613912">
    <property type="protein sequence ID" value="PMD51813.1"/>
    <property type="molecule type" value="Genomic_DNA"/>
</dbReference>
<gene>
    <name evidence="1" type="ORF">K444DRAFT_708507</name>
</gene>
<evidence type="ECO:0000313" key="2">
    <source>
        <dbReference type="Proteomes" id="UP000235371"/>
    </source>
</evidence>
<evidence type="ECO:0000313" key="1">
    <source>
        <dbReference type="EMBL" id="PMD51813.1"/>
    </source>
</evidence>
<dbReference type="Proteomes" id="UP000235371">
    <property type="component" value="Unassembled WGS sequence"/>
</dbReference>
<reference evidence="1 2" key="1">
    <citation type="submission" date="2016-04" db="EMBL/GenBank/DDBJ databases">
        <title>A degradative enzymes factory behind the ericoid mycorrhizal symbiosis.</title>
        <authorList>
            <consortium name="DOE Joint Genome Institute"/>
            <person name="Martino E."/>
            <person name="Morin E."/>
            <person name="Grelet G."/>
            <person name="Kuo A."/>
            <person name="Kohler A."/>
            <person name="Daghino S."/>
            <person name="Barry K."/>
            <person name="Choi C."/>
            <person name="Cichocki N."/>
            <person name="Clum A."/>
            <person name="Copeland A."/>
            <person name="Hainaut M."/>
            <person name="Haridas S."/>
            <person name="Labutti K."/>
            <person name="Lindquist E."/>
            <person name="Lipzen A."/>
            <person name="Khouja H.-R."/>
            <person name="Murat C."/>
            <person name="Ohm R."/>
            <person name="Olson A."/>
            <person name="Spatafora J."/>
            <person name="Veneault-Fourrey C."/>
            <person name="Henrissat B."/>
            <person name="Grigoriev I."/>
            <person name="Martin F."/>
            <person name="Perotto S."/>
        </authorList>
    </citation>
    <scope>NUCLEOTIDE SEQUENCE [LARGE SCALE GENOMIC DNA]</scope>
    <source>
        <strain evidence="1 2">E</strain>
    </source>
</reference>
<dbReference type="RefSeq" id="XP_024728717.1">
    <property type="nucleotide sequence ID" value="XM_024888183.1"/>
</dbReference>
<protein>
    <submittedName>
        <fullName evidence="1">Uncharacterized protein</fullName>
    </submittedName>
</protein>
<organism evidence="1 2">
    <name type="scientific">Hyaloscypha bicolor E</name>
    <dbReference type="NCBI Taxonomy" id="1095630"/>
    <lineage>
        <taxon>Eukaryota</taxon>
        <taxon>Fungi</taxon>
        <taxon>Dikarya</taxon>
        <taxon>Ascomycota</taxon>
        <taxon>Pezizomycotina</taxon>
        <taxon>Leotiomycetes</taxon>
        <taxon>Helotiales</taxon>
        <taxon>Hyaloscyphaceae</taxon>
        <taxon>Hyaloscypha</taxon>
        <taxon>Hyaloscypha bicolor</taxon>
    </lineage>
</organism>
<accession>A0A2J6SM16</accession>
<name>A0A2J6SM16_9HELO</name>
<dbReference type="GeneID" id="36596259"/>
<dbReference type="OrthoDB" id="10674452at2759"/>
<sequence>MPFRHWRPCIPFHPIPLPSPLQRACVVPFLGFLPIGGQETVSRRSASAAGTLQEPAAFKFEQPNLDSLHMQAGREERSTKRRWQQCVSPSPAGELGHYFVPILPVRLRILIRFFPPGIKWRLASRWLPPGLERTNQQFSGCLQPHSADHLSKSPLDRARICPEKTHFVWSWPYHPLSMQVAASRTEIESMHERTNPEDLERLRPQKNMVEQKVIRTLLLRHSIILQ</sequence>
<dbReference type="InParanoid" id="A0A2J6SM16"/>